<dbReference type="InterPro" id="IPR001841">
    <property type="entry name" value="Znf_RING"/>
</dbReference>
<keyword evidence="5" id="KW-0812">Transmembrane</keyword>
<dbReference type="InterPro" id="IPR013083">
    <property type="entry name" value="Znf_RING/FYVE/PHD"/>
</dbReference>
<keyword evidence="2 4" id="KW-0863">Zinc-finger</keyword>
<dbReference type="GO" id="GO:0008270">
    <property type="term" value="F:zinc ion binding"/>
    <property type="evidence" value="ECO:0007669"/>
    <property type="project" value="UniProtKB-KW"/>
</dbReference>
<evidence type="ECO:0000313" key="7">
    <source>
        <dbReference type="EnsemblPlants" id="HORVU.MOREX.r3.5HG0499870.1.CDS1"/>
    </source>
</evidence>
<keyword evidence="8" id="KW-1185">Reference proteome</keyword>
<evidence type="ECO:0000256" key="2">
    <source>
        <dbReference type="ARBA" id="ARBA00022771"/>
    </source>
</evidence>
<dbReference type="GO" id="GO:0061630">
    <property type="term" value="F:ubiquitin protein ligase activity"/>
    <property type="evidence" value="ECO:0000318"/>
    <property type="project" value="GO_Central"/>
</dbReference>
<keyword evidence="5" id="KW-1133">Transmembrane helix</keyword>
<evidence type="ECO:0000313" key="8">
    <source>
        <dbReference type="Proteomes" id="UP000011116"/>
    </source>
</evidence>
<organism evidence="7 8">
    <name type="scientific">Hordeum vulgare subsp. vulgare</name>
    <name type="common">Domesticated barley</name>
    <dbReference type="NCBI Taxonomy" id="112509"/>
    <lineage>
        <taxon>Eukaryota</taxon>
        <taxon>Viridiplantae</taxon>
        <taxon>Streptophyta</taxon>
        <taxon>Embryophyta</taxon>
        <taxon>Tracheophyta</taxon>
        <taxon>Spermatophyta</taxon>
        <taxon>Magnoliopsida</taxon>
        <taxon>Liliopsida</taxon>
        <taxon>Poales</taxon>
        <taxon>Poaceae</taxon>
        <taxon>BOP clade</taxon>
        <taxon>Pooideae</taxon>
        <taxon>Triticodae</taxon>
        <taxon>Triticeae</taxon>
        <taxon>Hordeinae</taxon>
        <taxon>Hordeum</taxon>
    </lineage>
</organism>
<feature type="domain" description="RING-type" evidence="6">
    <location>
        <begin position="135"/>
        <end position="178"/>
    </location>
</feature>
<dbReference type="CDD" id="cd16461">
    <property type="entry name" value="RING-H2_EL5-like"/>
    <property type="match status" value="1"/>
</dbReference>
<evidence type="ECO:0000256" key="5">
    <source>
        <dbReference type="SAM" id="Phobius"/>
    </source>
</evidence>
<reference evidence="7" key="2">
    <citation type="submission" date="2020-10" db="EMBL/GenBank/DDBJ databases">
        <authorList>
            <person name="Scholz U."/>
            <person name="Mascher M."/>
            <person name="Fiebig A."/>
        </authorList>
    </citation>
    <scope>NUCLEOTIDE SEQUENCE [LARGE SCALE GENOMIC DNA]</scope>
    <source>
        <strain evidence="7">cv. Morex</strain>
    </source>
</reference>
<dbReference type="SMART" id="SM00184">
    <property type="entry name" value="RING"/>
    <property type="match status" value="1"/>
</dbReference>
<accession>A0A8I6YB56</accession>
<evidence type="ECO:0000256" key="4">
    <source>
        <dbReference type="PROSITE-ProRule" id="PRU00175"/>
    </source>
</evidence>
<name>A0A8I6YB56_HORVV</name>
<sequence>MQRGCGRCWAARRLLSAPPPAAADQSMEAQQAHLGRVLSITTTVLFVASVSYIALSTLYACLRAARQEEPGGVGDSDDGLPGPAPPREATKRALDAIPVRVVVLLDHPRERDDDGCPEAAVEGQGLQHADDDDACAVCLAEYAAGDEVRVLPACRHGFHRECVDRWLLTRAPTCPVCRAPVAAHIDGADAKEEVCPTTTRHAGRFGDFAAWSIGLPARIYMTDP</sequence>
<dbReference type="Gene3D" id="3.30.40.10">
    <property type="entry name" value="Zinc/RING finger domain, C3HC4 (zinc finger)"/>
    <property type="match status" value="1"/>
</dbReference>
<evidence type="ECO:0000259" key="6">
    <source>
        <dbReference type="PROSITE" id="PS50089"/>
    </source>
</evidence>
<reference evidence="8" key="1">
    <citation type="journal article" date="2012" name="Nature">
        <title>A physical, genetic and functional sequence assembly of the barley genome.</title>
        <authorList>
            <consortium name="The International Barley Genome Sequencing Consortium"/>
            <person name="Mayer K.F."/>
            <person name="Waugh R."/>
            <person name="Brown J.W."/>
            <person name="Schulman A."/>
            <person name="Langridge P."/>
            <person name="Platzer M."/>
            <person name="Fincher G.B."/>
            <person name="Muehlbauer G.J."/>
            <person name="Sato K."/>
            <person name="Close T.J."/>
            <person name="Wise R.P."/>
            <person name="Stein N."/>
        </authorList>
    </citation>
    <scope>NUCLEOTIDE SEQUENCE [LARGE SCALE GENOMIC DNA]</scope>
    <source>
        <strain evidence="8">cv. Morex</strain>
    </source>
</reference>
<dbReference type="PANTHER" id="PTHR45798:SF20">
    <property type="entry name" value="OS09G0535500 PROTEIN"/>
    <property type="match status" value="1"/>
</dbReference>
<protein>
    <recommendedName>
        <fullName evidence="6">RING-type domain-containing protein</fullName>
    </recommendedName>
</protein>
<dbReference type="Proteomes" id="UP000011116">
    <property type="component" value="Chromosome 5H"/>
</dbReference>
<dbReference type="SUPFAM" id="SSF57850">
    <property type="entry name" value="RING/U-box"/>
    <property type="match status" value="1"/>
</dbReference>
<dbReference type="SMR" id="A0A8I6YB56"/>
<keyword evidence="3" id="KW-0862">Zinc</keyword>
<keyword evidence="5" id="KW-0472">Membrane</keyword>
<dbReference type="Gramene" id="HORVU.MOREX.r3.5HG0499870.1">
    <property type="protein sequence ID" value="HORVU.MOREX.r3.5HG0499870.1.CDS1"/>
    <property type="gene ID" value="HORVU.MOREX.r3.5HG0499870"/>
</dbReference>
<dbReference type="PROSITE" id="PS50089">
    <property type="entry name" value="ZF_RING_2"/>
    <property type="match status" value="1"/>
</dbReference>
<reference evidence="7" key="3">
    <citation type="submission" date="2022-01" db="UniProtKB">
        <authorList>
            <consortium name="EnsemblPlants"/>
        </authorList>
    </citation>
    <scope>IDENTIFICATION</scope>
    <source>
        <strain evidence="7">subsp. vulgare</strain>
    </source>
</reference>
<feature type="transmembrane region" description="Helical" evidence="5">
    <location>
        <begin position="37"/>
        <end position="62"/>
    </location>
</feature>
<dbReference type="EnsemblPlants" id="HORVU.MOREX.r3.5HG0499870.1">
    <property type="protein sequence ID" value="HORVU.MOREX.r3.5HG0499870.1.CDS1"/>
    <property type="gene ID" value="HORVU.MOREX.r3.5HG0499870"/>
</dbReference>
<dbReference type="Pfam" id="PF13639">
    <property type="entry name" value="zf-RING_2"/>
    <property type="match status" value="1"/>
</dbReference>
<evidence type="ECO:0000256" key="3">
    <source>
        <dbReference type="ARBA" id="ARBA00022833"/>
    </source>
</evidence>
<evidence type="ECO:0000256" key="1">
    <source>
        <dbReference type="ARBA" id="ARBA00022723"/>
    </source>
</evidence>
<dbReference type="AlphaFoldDB" id="A0A8I6YB56"/>
<dbReference type="InterPro" id="IPR052788">
    <property type="entry name" value="RING-type_E3_ligase_ATL"/>
</dbReference>
<dbReference type="PANTHER" id="PTHR45798">
    <property type="entry name" value="RING-H2 FINGER PROTEIN ATL61-RELATED-RELATED"/>
    <property type="match status" value="1"/>
</dbReference>
<keyword evidence="1" id="KW-0479">Metal-binding</keyword>
<proteinExistence type="predicted"/>